<dbReference type="CDD" id="cd09124">
    <property type="entry name" value="PLDc_like_TrmB_middle"/>
    <property type="match status" value="1"/>
</dbReference>
<dbReference type="PANTHER" id="PTHR34293">
    <property type="entry name" value="HTH-TYPE TRANSCRIPTIONAL REGULATOR TRMBL2"/>
    <property type="match status" value="1"/>
</dbReference>
<organism evidence="3 4">
    <name type="scientific">Hydrogenispora ethanolica</name>
    <dbReference type="NCBI Taxonomy" id="1082276"/>
    <lineage>
        <taxon>Bacteria</taxon>
        <taxon>Bacillati</taxon>
        <taxon>Bacillota</taxon>
        <taxon>Hydrogenispora</taxon>
    </lineage>
</organism>
<dbReference type="InterPro" id="IPR021586">
    <property type="entry name" value="Tscrpt_reg_TrmB_C"/>
</dbReference>
<dbReference type="InterPro" id="IPR051797">
    <property type="entry name" value="TrmB-like"/>
</dbReference>
<dbReference type="EMBL" id="SLUN01000037">
    <property type="protein sequence ID" value="TCL59770.1"/>
    <property type="molecule type" value="Genomic_DNA"/>
</dbReference>
<dbReference type="RefSeq" id="WP_132016432.1">
    <property type="nucleotide sequence ID" value="NZ_SLUN01000037.1"/>
</dbReference>
<dbReference type="OrthoDB" id="1493540at2"/>
<dbReference type="PANTHER" id="PTHR34293:SF1">
    <property type="entry name" value="HTH-TYPE TRANSCRIPTIONAL REGULATOR TRMBL2"/>
    <property type="match status" value="1"/>
</dbReference>
<name>A0A4R1R2Z6_HYDET</name>
<evidence type="ECO:0000259" key="2">
    <source>
        <dbReference type="Pfam" id="PF11495"/>
    </source>
</evidence>
<dbReference type="InterPro" id="IPR036390">
    <property type="entry name" value="WH_DNA-bd_sf"/>
</dbReference>
<dbReference type="InterPro" id="IPR002831">
    <property type="entry name" value="Tscrpt_reg_TrmB_N"/>
</dbReference>
<evidence type="ECO:0000313" key="4">
    <source>
        <dbReference type="Proteomes" id="UP000295008"/>
    </source>
</evidence>
<dbReference type="InterPro" id="IPR036388">
    <property type="entry name" value="WH-like_DNA-bd_sf"/>
</dbReference>
<dbReference type="Pfam" id="PF11495">
    <property type="entry name" value="Regulator_TrmB"/>
    <property type="match status" value="1"/>
</dbReference>
<feature type="domain" description="Transcription regulator TrmB N-terminal" evidence="1">
    <location>
        <begin position="8"/>
        <end position="75"/>
    </location>
</feature>
<protein>
    <submittedName>
        <fullName evidence="3">TrmB family transcriptional regulator</fullName>
    </submittedName>
</protein>
<evidence type="ECO:0000313" key="3">
    <source>
        <dbReference type="EMBL" id="TCL59770.1"/>
    </source>
</evidence>
<keyword evidence="4" id="KW-1185">Reference proteome</keyword>
<feature type="domain" description="Transcription regulator TrmB C-terminal" evidence="2">
    <location>
        <begin position="110"/>
        <end position="207"/>
    </location>
</feature>
<gene>
    <name evidence="3" type="ORF">EDC14_10377</name>
</gene>
<reference evidence="3 4" key="1">
    <citation type="submission" date="2019-03" db="EMBL/GenBank/DDBJ databases">
        <title>Genomic Encyclopedia of Type Strains, Phase IV (KMG-IV): sequencing the most valuable type-strain genomes for metagenomic binning, comparative biology and taxonomic classification.</title>
        <authorList>
            <person name="Goeker M."/>
        </authorList>
    </citation>
    <scope>NUCLEOTIDE SEQUENCE [LARGE SCALE GENOMIC DNA]</scope>
    <source>
        <strain evidence="3 4">LX-B</strain>
    </source>
</reference>
<sequence>MNEVLLKLEKLGLSPYEAKAYIALTQRHPANGYEISKLARIPPSKIYETLSKLKHKGMVIVDEQIEPVQYYPIPHEKLLHQLRQDYVATIDELGAELRQIQPLPQIDLAWNLMGYPAVLDKLHQLIENAAELLMVSLWPAEYRLLEAALDTAEARGVRVIAGIFGECGPARPNRINLENCGATSSKRLGSHLTVVVADSAEVVIAEIADPGDSMGIWTATPGVVLVAKEYIKHDLWGRVLINALGESAFQKLCGDDALLAFLIENR</sequence>
<dbReference type="AlphaFoldDB" id="A0A4R1R2Z6"/>
<dbReference type="Pfam" id="PF01978">
    <property type="entry name" value="TrmB"/>
    <property type="match status" value="1"/>
</dbReference>
<proteinExistence type="predicted"/>
<comment type="caution">
    <text evidence="3">The sequence shown here is derived from an EMBL/GenBank/DDBJ whole genome shotgun (WGS) entry which is preliminary data.</text>
</comment>
<dbReference type="Proteomes" id="UP000295008">
    <property type="component" value="Unassembled WGS sequence"/>
</dbReference>
<dbReference type="Gene3D" id="1.10.10.10">
    <property type="entry name" value="Winged helix-like DNA-binding domain superfamily/Winged helix DNA-binding domain"/>
    <property type="match status" value="1"/>
</dbReference>
<dbReference type="SUPFAM" id="SSF46785">
    <property type="entry name" value="Winged helix' DNA-binding domain"/>
    <property type="match status" value="1"/>
</dbReference>
<accession>A0A4R1R2Z6</accession>
<evidence type="ECO:0000259" key="1">
    <source>
        <dbReference type="Pfam" id="PF01978"/>
    </source>
</evidence>